<accession>A0ABV4K2K2</accession>
<evidence type="ECO:0000313" key="3">
    <source>
        <dbReference type="Proteomes" id="UP001568698"/>
    </source>
</evidence>
<evidence type="ECO:0000313" key="2">
    <source>
        <dbReference type="EMBL" id="MEZ7196890.1"/>
    </source>
</evidence>
<reference evidence="2 3" key="1">
    <citation type="submission" date="2024-08" db="EMBL/GenBank/DDBJ databases">
        <title>Sulfate-reducing bacteria isolated from formation water of the oil field in Kazakhstan and description of Pseudodesulfovibrio sp.</title>
        <authorList>
            <person name="Bidzhieva S.K."/>
            <person name="Tourova T.P."/>
            <person name="Grouzdev D.S."/>
            <person name="Beletsky A.V."/>
            <person name="Sokolova D.S."/>
            <person name="Samigullina S.R."/>
            <person name="Poltaraus A.B."/>
            <person name="Avtukh A.N."/>
            <person name="Tereshina V.M."/>
            <person name="Zhaparov N.S."/>
            <person name="Mardanov A.V."/>
            <person name="Nazina T.N."/>
        </authorList>
    </citation>
    <scope>NUCLEOTIDE SEQUENCE [LARGE SCALE GENOMIC DNA]</scope>
    <source>
        <strain evidence="2 3">9FUS</strain>
    </source>
</reference>
<feature type="domain" description="Glyoxalase-related protein" evidence="1">
    <location>
        <begin position="8"/>
        <end position="55"/>
    </location>
</feature>
<dbReference type="Proteomes" id="UP001568698">
    <property type="component" value="Unassembled WGS sequence"/>
</dbReference>
<dbReference type="InterPro" id="IPR045517">
    <property type="entry name" value="Glyoxalase_8"/>
</dbReference>
<dbReference type="Pfam" id="PF20066">
    <property type="entry name" value="Glyoxalase_8"/>
    <property type="match status" value="1"/>
</dbReference>
<gene>
    <name evidence="2" type="ORF">AB6M95_09035</name>
</gene>
<dbReference type="EMBL" id="JBGLYH010000021">
    <property type="protein sequence ID" value="MEZ7196890.1"/>
    <property type="molecule type" value="Genomic_DNA"/>
</dbReference>
<sequence>MHRFVPREVQALKKQAKRLKQLLGYSHSHALDKVAQQNGYTNWSLLQKHAAEKDSRKDPARVLGVSTTPGGIRVIRVAVIRYAPDLYMDRHDPGQLIFRCPECRDVHYHGAVDWYLGAGDGDRVPHCSNQEADYHFDLVEVLEPAFAGFLPQRILKHFAPPTADDHIKSWFVSRHTPAVDRSPWSGREGGYLYPIYEGAYDIHEVLCEAFPSVDEDKLFEIAEELEEDGPWITDAFLHTLDEEAMAGL</sequence>
<protein>
    <submittedName>
        <fullName evidence="2">Glyoxalase superfamily protein</fullName>
    </submittedName>
</protein>
<proteinExistence type="predicted"/>
<dbReference type="RefSeq" id="WP_371386411.1">
    <property type="nucleotide sequence ID" value="NZ_JBGLYH010000021.1"/>
</dbReference>
<comment type="caution">
    <text evidence="2">The sequence shown here is derived from an EMBL/GenBank/DDBJ whole genome shotgun (WGS) entry which is preliminary data.</text>
</comment>
<evidence type="ECO:0000259" key="1">
    <source>
        <dbReference type="Pfam" id="PF20066"/>
    </source>
</evidence>
<keyword evidence="3" id="KW-1185">Reference proteome</keyword>
<name>A0ABV4K2K2_9BACT</name>
<organism evidence="2 3">
    <name type="scientific">Pseudodesulfovibrio karagichevae</name>
    <dbReference type="NCBI Taxonomy" id="3239305"/>
    <lineage>
        <taxon>Bacteria</taxon>
        <taxon>Pseudomonadati</taxon>
        <taxon>Thermodesulfobacteriota</taxon>
        <taxon>Desulfovibrionia</taxon>
        <taxon>Desulfovibrionales</taxon>
        <taxon>Desulfovibrionaceae</taxon>
    </lineage>
</organism>